<dbReference type="AlphaFoldDB" id="A0A090MM03"/>
<protein>
    <submittedName>
        <fullName evidence="1">Uncharacterized protein</fullName>
    </submittedName>
</protein>
<proteinExistence type="predicted"/>
<comment type="caution">
    <text evidence="1">The sequence shown here is derived from an EMBL/GenBank/DDBJ whole genome shotgun (WGS) entry which is preliminary data.</text>
</comment>
<keyword evidence="2" id="KW-1185">Reference proteome</keyword>
<dbReference type="Proteomes" id="UP000035762">
    <property type="component" value="Unassembled WGS sequence"/>
</dbReference>
<name>A0A090MM03_AFIFE</name>
<accession>A0A090MM03</accession>
<organism evidence="1 2">
    <name type="scientific">Afipia felis</name>
    <name type="common">Cat scratch disease bacillus</name>
    <dbReference type="NCBI Taxonomy" id="1035"/>
    <lineage>
        <taxon>Bacteria</taxon>
        <taxon>Pseudomonadati</taxon>
        <taxon>Pseudomonadota</taxon>
        <taxon>Alphaproteobacteria</taxon>
        <taxon>Hyphomicrobiales</taxon>
        <taxon>Nitrobacteraceae</taxon>
        <taxon>Afipia</taxon>
    </lineage>
</organism>
<gene>
    <name evidence="1" type="ORF">BN961_01855</name>
</gene>
<sequence length="92" mass="10110">MVFRPTGEHPQAARGIKPDQVEQIGGEFSDTVKNRIGMGMPVDDSPPYPGILSRQVREPARDALLRLIGRKGCWICYKTGGQRSGIRGACTR</sequence>
<evidence type="ECO:0000313" key="2">
    <source>
        <dbReference type="Proteomes" id="UP000035762"/>
    </source>
</evidence>
<evidence type="ECO:0000313" key="1">
    <source>
        <dbReference type="EMBL" id="CEG08440.1"/>
    </source>
</evidence>
<dbReference type="EMBL" id="CCAZ020000001">
    <property type="protein sequence ID" value="CEG08440.1"/>
    <property type="molecule type" value="Genomic_DNA"/>
</dbReference>
<reference evidence="1 2" key="1">
    <citation type="journal article" date="2014" name="Genome Announc.">
        <title>Genome Sequence of Afipia felis Strain 76713, Isolated in Hospital Water Using an Amoeba Co-Culture Procedure.</title>
        <authorList>
            <person name="Benamar S."/>
            <person name="La Scola B."/>
            <person name="Croce O."/>
        </authorList>
    </citation>
    <scope>NUCLEOTIDE SEQUENCE [LARGE SCALE GENOMIC DNA]</scope>
    <source>
        <strain evidence="1 2">76713</strain>
    </source>
</reference>